<name>A0ABN7AQV2_9HEMI</name>
<proteinExistence type="predicted"/>
<keyword evidence="2" id="KW-1185">Reference proteome</keyword>
<dbReference type="Proteomes" id="UP001307889">
    <property type="component" value="Chromosome 5"/>
</dbReference>
<gene>
    <name evidence="1" type="ORF">NTJ_07389</name>
</gene>
<organism evidence="1 2">
    <name type="scientific">Nesidiocoris tenuis</name>
    <dbReference type="NCBI Taxonomy" id="355587"/>
    <lineage>
        <taxon>Eukaryota</taxon>
        <taxon>Metazoa</taxon>
        <taxon>Ecdysozoa</taxon>
        <taxon>Arthropoda</taxon>
        <taxon>Hexapoda</taxon>
        <taxon>Insecta</taxon>
        <taxon>Pterygota</taxon>
        <taxon>Neoptera</taxon>
        <taxon>Paraneoptera</taxon>
        <taxon>Hemiptera</taxon>
        <taxon>Heteroptera</taxon>
        <taxon>Panheteroptera</taxon>
        <taxon>Cimicomorpha</taxon>
        <taxon>Miridae</taxon>
        <taxon>Dicyphina</taxon>
        <taxon>Nesidiocoris</taxon>
    </lineage>
</organism>
<evidence type="ECO:0000313" key="2">
    <source>
        <dbReference type="Proteomes" id="UP001307889"/>
    </source>
</evidence>
<dbReference type="EMBL" id="AP028913">
    <property type="protein sequence ID" value="BES94580.1"/>
    <property type="molecule type" value="Genomic_DNA"/>
</dbReference>
<accession>A0ABN7AQV2</accession>
<reference evidence="1 2" key="1">
    <citation type="submission" date="2023-09" db="EMBL/GenBank/DDBJ databases">
        <title>Nesidiocoris tenuis whole genome shotgun sequence.</title>
        <authorList>
            <person name="Shibata T."/>
            <person name="Shimoda M."/>
            <person name="Kobayashi T."/>
            <person name="Uehara T."/>
        </authorList>
    </citation>
    <scope>NUCLEOTIDE SEQUENCE [LARGE SCALE GENOMIC DNA]</scope>
    <source>
        <strain evidence="1 2">Japan</strain>
    </source>
</reference>
<evidence type="ECO:0000313" key="1">
    <source>
        <dbReference type="EMBL" id="BES94580.1"/>
    </source>
</evidence>
<sequence length="118" mass="13276">MNQQGQDTSHNQNKSANSYVYQATWDRRQNKSSYRLGISQYLRKSTVEPYSYTTVSKAEVGMRDFSNAPSAILLLAERFIPFSILKGGCTTCSFVRIELPKLVSQKCLVVQQIAPFSG</sequence>
<protein>
    <submittedName>
        <fullName evidence="1">Uncharacterized protein</fullName>
    </submittedName>
</protein>